<feature type="region of interest" description="Disordered" evidence="1">
    <location>
        <begin position="1"/>
        <end position="102"/>
    </location>
</feature>
<dbReference type="AlphaFoldDB" id="A0A4Y9ZQ01"/>
<accession>A0A4Y9ZQ01</accession>
<dbReference type="OrthoDB" id="3236156at2759"/>
<gene>
    <name evidence="2" type="ORF">EWM64_g7875</name>
</gene>
<feature type="compositionally biased region" description="Basic residues" evidence="1">
    <location>
        <begin position="1"/>
        <end position="19"/>
    </location>
</feature>
<name>A0A4Y9ZQ01_9AGAM</name>
<reference evidence="2 3" key="1">
    <citation type="submission" date="2019-02" db="EMBL/GenBank/DDBJ databases">
        <title>Genome sequencing of the rare red list fungi Hericium alpestre (H. flagellum).</title>
        <authorList>
            <person name="Buettner E."/>
            <person name="Kellner H."/>
        </authorList>
    </citation>
    <scope>NUCLEOTIDE SEQUENCE [LARGE SCALE GENOMIC DNA]</scope>
    <source>
        <strain evidence="2 3">DSM 108284</strain>
    </source>
</reference>
<keyword evidence="3" id="KW-1185">Reference proteome</keyword>
<organism evidence="2 3">
    <name type="scientific">Hericium alpestre</name>
    <dbReference type="NCBI Taxonomy" id="135208"/>
    <lineage>
        <taxon>Eukaryota</taxon>
        <taxon>Fungi</taxon>
        <taxon>Dikarya</taxon>
        <taxon>Basidiomycota</taxon>
        <taxon>Agaricomycotina</taxon>
        <taxon>Agaricomycetes</taxon>
        <taxon>Russulales</taxon>
        <taxon>Hericiaceae</taxon>
        <taxon>Hericium</taxon>
    </lineage>
</organism>
<evidence type="ECO:0000313" key="2">
    <source>
        <dbReference type="EMBL" id="TFY76137.1"/>
    </source>
</evidence>
<evidence type="ECO:0000313" key="3">
    <source>
        <dbReference type="Proteomes" id="UP000298061"/>
    </source>
</evidence>
<dbReference type="Proteomes" id="UP000298061">
    <property type="component" value="Unassembled WGS sequence"/>
</dbReference>
<dbReference type="STRING" id="135208.A0A4Y9ZQ01"/>
<comment type="caution">
    <text evidence="2">The sequence shown here is derived from an EMBL/GenBank/DDBJ whole genome shotgun (WGS) entry which is preliminary data.</text>
</comment>
<sequence>MARHQRSFNTSHRSKAQKRALREAVAQRQRNTSDAKITRSPGATENEDLRRRLHNMQRQFRRAQEARDKARRTSRGSSDDSVPSLGDIMLCTASSSPPSESLTPHASSAVWAALRQAIVKLHRQNDALRKRLSRQVKSSSREIKRAVQKAKVTAVMTYVIKDKGQITDRARALIRSLVDIGIPFSSLLDVIRCVLISAGIEVKGKFSKHSVHRIVLEGGVYARLQIMDEIQHTKSLTISGDGTSFRNINLEAGFMLYKPPGSKTPQLRTLPLIAATSHTSEAQLKGWQGRFNGFCTLWNSSPLIQDGGPVSINSILSKTKGMSSDHANDQKSLAALFEKWKAQVDQEARGQEAVMSMTAVELLTLQIEVMNTCLAQVGGYPGWDALPASEKQSRNIAAHRCGMHKEMNAVKWGTKYMEAFWVSETAKELDAPPPIFLFNRDNAAAVADKTATTAKARAEQVSSRGAIKTASLAGAIFRNKYEKKGQQDAYRYFFSEMLGFIVQFPDTSNTRYGSFCDAACELLVNLVIYLEFLDLMRYNKEKGELNHMEQNIFDALHDPSTLTELAVLSLYSQNISQPYAAFIRDTSRTACRPRIPGEDIQRIYQVSLQMIRQDIRRYPAGHTT</sequence>
<dbReference type="EMBL" id="SFCI01001310">
    <property type="protein sequence ID" value="TFY76137.1"/>
    <property type="molecule type" value="Genomic_DNA"/>
</dbReference>
<evidence type="ECO:0000256" key="1">
    <source>
        <dbReference type="SAM" id="MobiDB-lite"/>
    </source>
</evidence>
<protein>
    <submittedName>
        <fullName evidence="2">Uncharacterized protein</fullName>
    </submittedName>
</protein>
<feature type="compositionally biased region" description="Basic residues" evidence="1">
    <location>
        <begin position="51"/>
        <end position="61"/>
    </location>
</feature>
<feature type="compositionally biased region" description="Polar residues" evidence="1">
    <location>
        <begin position="92"/>
        <end position="102"/>
    </location>
</feature>
<proteinExistence type="predicted"/>